<protein>
    <submittedName>
        <fullName evidence="8">Cleavage stimulating factor 64</fullName>
    </submittedName>
</protein>
<gene>
    <name evidence="8" type="primary">LOC115734887</name>
</gene>
<dbReference type="PANTHER" id="PTHR47866:SF2">
    <property type="entry name" value="HYDROXYPROLINE-RICH GLYCOPROTEIN FAMILY PROTEIN"/>
    <property type="match status" value="1"/>
</dbReference>
<dbReference type="GeneID" id="115734887"/>
<feature type="compositionally biased region" description="Pro residues" evidence="4">
    <location>
        <begin position="85"/>
        <end position="105"/>
    </location>
</feature>
<dbReference type="Pfam" id="PF14304">
    <property type="entry name" value="CSTF_C"/>
    <property type="match status" value="1"/>
</dbReference>
<feature type="compositionally biased region" description="Low complexity" evidence="4">
    <location>
        <begin position="206"/>
        <end position="229"/>
    </location>
</feature>
<sequence length="410" mass="44099">MAGRQFVGDGTAASLAGMSKNQLYDIMSQMKTLIEQNHEQAREILIQNPLLTKTLFQAQIMLGMVQPPQVLPKIQVPASQQPQPQTQPQPLVQPPQQLPQPPQQPNPQTAHQYPGKIGCPDQGSVSQTQFPTRNHSQSQHGVPISSASVPSANLQPLPSHGLQPLQQPKMHQNVQATPVTLPQPSQVPTMAPLPLHSAPQTPPLQQPQMPTATAQLQQALQTSGISQVPFQPPLQPPMQPQSRPSSMSSFHQQYPSQIGPNVGFHPSGGSQHVSQPSYHSASRPPPGIGSFSQGQPSLLNQPPTQAMYQGGGSHPGIEFSHQGGGPMQVDRGSSWMTGPSDNNLSQLPGPPPVVPGQIGPGSQPPRPAALSPEMEQALLQQVMSLTPEQINLLPPEQRNQVLQLQQMLRQ</sequence>
<feature type="region of interest" description="Disordered" evidence="4">
    <location>
        <begin position="180"/>
        <end position="370"/>
    </location>
</feature>
<dbReference type="OrthoDB" id="272703at2759"/>
<feature type="region of interest" description="Disordered" evidence="4">
    <location>
        <begin position="77"/>
        <end position="165"/>
    </location>
</feature>
<dbReference type="InterPro" id="IPR026896">
    <property type="entry name" value="CSTF_C"/>
</dbReference>
<dbReference type="Pfam" id="PF14327">
    <property type="entry name" value="CSTF2_hinge"/>
    <property type="match status" value="1"/>
</dbReference>
<dbReference type="GO" id="GO:0031124">
    <property type="term" value="P:mRNA 3'-end processing"/>
    <property type="evidence" value="ECO:0007669"/>
    <property type="project" value="InterPro"/>
</dbReference>
<feature type="compositionally biased region" description="Polar residues" evidence="4">
    <location>
        <begin position="123"/>
        <end position="156"/>
    </location>
</feature>
<feature type="compositionally biased region" description="Low complexity" evidence="4">
    <location>
        <begin position="240"/>
        <end position="253"/>
    </location>
</feature>
<feature type="compositionally biased region" description="Pro residues" evidence="4">
    <location>
        <begin position="230"/>
        <end position="239"/>
    </location>
</feature>
<keyword evidence="2" id="KW-0694">RNA-binding</keyword>
<feature type="domain" description="Cleavage stimulation factor subunit 2 hinge" evidence="6">
    <location>
        <begin position="13"/>
        <end position="70"/>
    </location>
</feature>
<feature type="compositionally biased region" description="Polar residues" evidence="4">
    <location>
        <begin position="290"/>
        <end position="307"/>
    </location>
</feature>
<feature type="domain" description="Transcription termination and cleavage factor C-terminal" evidence="5">
    <location>
        <begin position="376"/>
        <end position="410"/>
    </location>
</feature>
<dbReference type="Proteomes" id="UP000827889">
    <property type="component" value="Chromosome 7"/>
</dbReference>
<evidence type="ECO:0000259" key="6">
    <source>
        <dbReference type="Pfam" id="PF14327"/>
    </source>
</evidence>
<feature type="compositionally biased region" description="Polar residues" evidence="4">
    <location>
        <begin position="334"/>
        <end position="346"/>
    </location>
</feature>
<evidence type="ECO:0000313" key="7">
    <source>
        <dbReference type="Proteomes" id="UP000827889"/>
    </source>
</evidence>
<evidence type="ECO:0000256" key="2">
    <source>
        <dbReference type="ARBA" id="ARBA00022884"/>
    </source>
</evidence>
<dbReference type="Gene3D" id="1.25.40.630">
    <property type="match status" value="1"/>
</dbReference>
<evidence type="ECO:0000313" key="8">
    <source>
        <dbReference type="RefSeq" id="XP_030521723.1"/>
    </source>
</evidence>
<evidence type="ECO:0000256" key="1">
    <source>
        <dbReference type="ARBA" id="ARBA00004123"/>
    </source>
</evidence>
<dbReference type="Gene3D" id="1.10.20.70">
    <property type="entry name" value="Transcription termination and cleavage factor, C-terminal domain"/>
    <property type="match status" value="1"/>
</dbReference>
<organism evidence="7 8">
    <name type="scientific">Rhodamnia argentea</name>
    <dbReference type="NCBI Taxonomy" id="178133"/>
    <lineage>
        <taxon>Eukaryota</taxon>
        <taxon>Viridiplantae</taxon>
        <taxon>Streptophyta</taxon>
        <taxon>Embryophyta</taxon>
        <taxon>Tracheophyta</taxon>
        <taxon>Spermatophyta</taxon>
        <taxon>Magnoliopsida</taxon>
        <taxon>eudicotyledons</taxon>
        <taxon>Gunneridae</taxon>
        <taxon>Pentapetalae</taxon>
        <taxon>rosids</taxon>
        <taxon>malvids</taxon>
        <taxon>Myrtales</taxon>
        <taxon>Myrtaceae</taxon>
        <taxon>Myrtoideae</taxon>
        <taxon>Myrteae</taxon>
        <taxon>Australasian group</taxon>
        <taxon>Rhodamnia</taxon>
    </lineage>
</organism>
<evidence type="ECO:0000256" key="3">
    <source>
        <dbReference type="ARBA" id="ARBA00023242"/>
    </source>
</evidence>
<comment type="subcellular location">
    <subcellularLocation>
        <location evidence="1">Nucleus</location>
    </subcellularLocation>
</comment>
<feature type="compositionally biased region" description="Polar residues" evidence="4">
    <location>
        <begin position="268"/>
        <end position="280"/>
    </location>
</feature>
<dbReference type="GO" id="GO:0003723">
    <property type="term" value="F:RNA binding"/>
    <property type="evidence" value="ECO:0007669"/>
    <property type="project" value="UniProtKB-KW"/>
</dbReference>
<dbReference type="InterPro" id="IPR038192">
    <property type="entry name" value="CSTF_C_sf"/>
</dbReference>
<proteinExistence type="predicted"/>
<evidence type="ECO:0000259" key="5">
    <source>
        <dbReference type="Pfam" id="PF14304"/>
    </source>
</evidence>
<dbReference type="PANTHER" id="PTHR47866">
    <property type="entry name" value="HYDROXYPROLINE-RICH GLYCOPROTEIN FAMILY PROTEIN"/>
    <property type="match status" value="1"/>
</dbReference>
<reference evidence="8" key="1">
    <citation type="submission" date="2025-08" db="UniProtKB">
        <authorList>
            <consortium name="RefSeq"/>
        </authorList>
    </citation>
    <scope>IDENTIFICATION</scope>
    <source>
        <tissue evidence="8">Leaf</tissue>
    </source>
</reference>
<dbReference type="GO" id="GO:0005634">
    <property type="term" value="C:nucleus"/>
    <property type="evidence" value="ECO:0007669"/>
    <property type="project" value="UniProtKB-SubCell"/>
</dbReference>
<evidence type="ECO:0000256" key="4">
    <source>
        <dbReference type="SAM" id="MobiDB-lite"/>
    </source>
</evidence>
<dbReference type="AlphaFoldDB" id="A0A8B8NHV0"/>
<dbReference type="FunFam" id="1.10.20.70:FF:000001">
    <property type="entry name" value="Cleavage stimulation factor subunit 2"/>
    <property type="match status" value="1"/>
</dbReference>
<accession>A0A8B8NHV0</accession>
<keyword evidence="3" id="KW-0539">Nucleus</keyword>
<dbReference type="InterPro" id="IPR025742">
    <property type="entry name" value="CSTF2_hinge"/>
</dbReference>
<dbReference type="KEGG" id="rarg:115734887"/>
<dbReference type="RefSeq" id="XP_030521723.1">
    <property type="nucleotide sequence ID" value="XM_030665863.2"/>
</dbReference>
<keyword evidence="7" id="KW-1185">Reference proteome</keyword>
<name>A0A8B8NHV0_9MYRT</name>